<dbReference type="KEGG" id="lbc:LACBIDRAFT_301685"/>
<name>B0CP20_LACBS</name>
<dbReference type="RefSeq" id="XP_001874242.1">
    <property type="nucleotide sequence ID" value="XM_001874207.1"/>
</dbReference>
<protein>
    <submittedName>
        <fullName evidence="1">Predicted protein</fullName>
    </submittedName>
</protein>
<dbReference type="AlphaFoldDB" id="B0CP20"/>
<dbReference type="HOGENOM" id="CLU_3050705_0_0_1"/>
<reference evidence="1 2" key="1">
    <citation type="journal article" date="2008" name="Nature">
        <title>The genome of Laccaria bicolor provides insights into mycorrhizal symbiosis.</title>
        <authorList>
            <person name="Martin F."/>
            <person name="Aerts A."/>
            <person name="Ahren D."/>
            <person name="Brun A."/>
            <person name="Danchin E.G.J."/>
            <person name="Duchaussoy F."/>
            <person name="Gibon J."/>
            <person name="Kohler A."/>
            <person name="Lindquist E."/>
            <person name="Pereda V."/>
            <person name="Salamov A."/>
            <person name="Shapiro H.J."/>
            <person name="Wuyts J."/>
            <person name="Blaudez D."/>
            <person name="Buee M."/>
            <person name="Brokstein P."/>
            <person name="Canbaeck B."/>
            <person name="Cohen D."/>
            <person name="Courty P.E."/>
            <person name="Coutinho P.M."/>
            <person name="Delaruelle C."/>
            <person name="Detter J.C."/>
            <person name="Deveau A."/>
            <person name="DiFazio S."/>
            <person name="Duplessis S."/>
            <person name="Fraissinet-Tachet L."/>
            <person name="Lucic E."/>
            <person name="Frey-Klett P."/>
            <person name="Fourrey C."/>
            <person name="Feussner I."/>
            <person name="Gay G."/>
            <person name="Grimwood J."/>
            <person name="Hoegger P.J."/>
            <person name="Jain P."/>
            <person name="Kilaru S."/>
            <person name="Labbe J."/>
            <person name="Lin Y.C."/>
            <person name="Legue V."/>
            <person name="Le Tacon F."/>
            <person name="Marmeisse R."/>
            <person name="Melayah D."/>
            <person name="Montanini B."/>
            <person name="Muratet M."/>
            <person name="Nehls U."/>
            <person name="Niculita-Hirzel H."/>
            <person name="Oudot-Le Secq M.P."/>
            <person name="Peter M."/>
            <person name="Quesneville H."/>
            <person name="Rajashekar B."/>
            <person name="Reich M."/>
            <person name="Rouhier N."/>
            <person name="Schmutz J."/>
            <person name="Yin T."/>
            <person name="Chalot M."/>
            <person name="Henrissat B."/>
            <person name="Kuees U."/>
            <person name="Lucas S."/>
            <person name="Van de Peer Y."/>
            <person name="Podila G.K."/>
            <person name="Polle A."/>
            <person name="Pukkila P.J."/>
            <person name="Richardson P.M."/>
            <person name="Rouze P."/>
            <person name="Sanders I.R."/>
            <person name="Stajich J.E."/>
            <person name="Tunlid A."/>
            <person name="Tuskan G."/>
            <person name="Grigoriev I.V."/>
        </authorList>
    </citation>
    <scope>NUCLEOTIDE SEQUENCE [LARGE SCALE GENOMIC DNA]</scope>
    <source>
        <strain evidence="2">S238N-H82 / ATCC MYA-4686</strain>
    </source>
</reference>
<sequence>MRSALFRQVGRVLIAVERENPLDIIGIHGEVTCSDVYLTSTLFASRLEATTIAR</sequence>
<evidence type="ECO:0000313" key="1">
    <source>
        <dbReference type="EMBL" id="EDR16034.1"/>
    </source>
</evidence>
<dbReference type="InParanoid" id="B0CP20"/>
<organism evidence="2">
    <name type="scientific">Laccaria bicolor (strain S238N-H82 / ATCC MYA-4686)</name>
    <name type="common">Bicoloured deceiver</name>
    <name type="synonym">Laccaria laccata var. bicolor</name>
    <dbReference type="NCBI Taxonomy" id="486041"/>
    <lineage>
        <taxon>Eukaryota</taxon>
        <taxon>Fungi</taxon>
        <taxon>Dikarya</taxon>
        <taxon>Basidiomycota</taxon>
        <taxon>Agaricomycotina</taxon>
        <taxon>Agaricomycetes</taxon>
        <taxon>Agaricomycetidae</taxon>
        <taxon>Agaricales</taxon>
        <taxon>Agaricineae</taxon>
        <taxon>Hydnangiaceae</taxon>
        <taxon>Laccaria</taxon>
    </lineage>
</organism>
<proteinExistence type="predicted"/>
<dbReference type="Proteomes" id="UP000001194">
    <property type="component" value="Unassembled WGS sequence"/>
</dbReference>
<evidence type="ECO:0000313" key="2">
    <source>
        <dbReference type="Proteomes" id="UP000001194"/>
    </source>
</evidence>
<dbReference type="EMBL" id="DS547091">
    <property type="protein sequence ID" value="EDR16034.1"/>
    <property type="molecule type" value="Genomic_DNA"/>
</dbReference>
<gene>
    <name evidence="1" type="ORF">LACBIDRAFT_301685</name>
</gene>
<dbReference type="GeneID" id="6068897"/>
<accession>B0CP20</accession>
<keyword evidence="2" id="KW-1185">Reference proteome</keyword>